<keyword evidence="3" id="KW-1185">Reference proteome</keyword>
<feature type="compositionally biased region" description="Basic and acidic residues" evidence="1">
    <location>
        <begin position="721"/>
        <end position="735"/>
    </location>
</feature>
<sequence>MSDTPARGAGVSEKSLPEPYEVWRPNRIRWSKSPEAFACLPGGDLGGDTIIATDGDICATQLSVADAWAITAAISPRPTVRVAAVNEDGSTLNSYPPQHITPVTAAAPERPWAIYLTDRAHAYRLLCFDLDGKTPEAAEAAEQDTAALARLLIDAGLAPVVCQSGPQGGRHIWIALREGVAAELVHRLARLAKVLHTTLDLSPIMNPAAGCVRPPGAPHRHGGSSTVIDGNLDSLTRPSGTTAAVSAAVERLAQLVNDRAATERTDTFSADTAQDDRKHPHIPGTKRPLAPAAAAAAAALRTNAAADDASAVLWRVLTGAAAAHWHYSDVARVLDTAPGLEHARTRNEDGRRIARRPDERARVLRRQWDRAVAYIASGRRIVGRDETFDARADAIAAHVLAVQSRADAAPGRWNRGGGPADRRVLDALSILALQALSADLEADTRRLALMAGIGRETARTALLRLAEDDWIIRTNEAEGRSAAHWKIGPHVVIHSNPVDARSQVAHRPPGSGAAARNALLLELTNRLDDAAHDLFTLGALGLHAGNVYARCTHDPLPLGELAQLTGSDAAHTVQTLTRLIEADVLLLSRDGWHKPAADRRDAAADARGVTGRLAARAERYAVERELWAWWCAELDWMNTPRAERPKRPAPGQLVLVPDLGPAPRPIHPRTANGRADYRAARCIITGTTPPARPRPVPVSDAERIIMDVLGAKPIGTMPFPRSHDETQPDPLEGKAQRSGARQPYRERTDRTTTVRFVG</sequence>
<evidence type="ECO:0000313" key="2">
    <source>
        <dbReference type="EMBL" id="SJM51417.1"/>
    </source>
</evidence>
<name>A0A1R4F6C1_9MICO</name>
<organism evidence="2 3">
    <name type="scientific">Agrococcus casei LMG 22410</name>
    <dbReference type="NCBI Taxonomy" id="1255656"/>
    <lineage>
        <taxon>Bacteria</taxon>
        <taxon>Bacillati</taxon>
        <taxon>Actinomycetota</taxon>
        <taxon>Actinomycetes</taxon>
        <taxon>Micrococcales</taxon>
        <taxon>Microbacteriaceae</taxon>
        <taxon>Agrococcus</taxon>
    </lineage>
</organism>
<proteinExistence type="predicted"/>
<accession>A0A1R4F6C1</accession>
<feature type="region of interest" description="Disordered" evidence="1">
    <location>
        <begin position="263"/>
        <end position="287"/>
    </location>
</feature>
<protein>
    <submittedName>
        <fullName evidence="2">Uncharacterized protein</fullName>
    </submittedName>
</protein>
<evidence type="ECO:0000256" key="1">
    <source>
        <dbReference type="SAM" id="MobiDB-lite"/>
    </source>
</evidence>
<dbReference type="AlphaFoldDB" id="A0A1R4F6C1"/>
<dbReference type="Proteomes" id="UP000195787">
    <property type="component" value="Unassembled WGS sequence"/>
</dbReference>
<dbReference type="EMBL" id="FUHU01000018">
    <property type="protein sequence ID" value="SJM51417.1"/>
    <property type="molecule type" value="Genomic_DNA"/>
</dbReference>
<feature type="compositionally biased region" description="Basic and acidic residues" evidence="1">
    <location>
        <begin position="743"/>
        <end position="752"/>
    </location>
</feature>
<feature type="region of interest" description="Disordered" evidence="1">
    <location>
        <begin position="718"/>
        <end position="758"/>
    </location>
</feature>
<gene>
    <name evidence="2" type="ORF">CZ674_02750</name>
</gene>
<evidence type="ECO:0000313" key="3">
    <source>
        <dbReference type="Proteomes" id="UP000195787"/>
    </source>
</evidence>
<reference evidence="2 3" key="1">
    <citation type="submission" date="2017-02" db="EMBL/GenBank/DDBJ databases">
        <authorList>
            <person name="Peterson S.W."/>
        </authorList>
    </citation>
    <scope>NUCLEOTIDE SEQUENCE [LARGE SCALE GENOMIC DNA]</scope>
    <source>
        <strain evidence="2 3">LMG 22410</strain>
    </source>
</reference>